<feature type="domain" description="Dam-replacing protein HTH" evidence="1">
    <location>
        <begin position="9"/>
        <end position="74"/>
    </location>
</feature>
<evidence type="ECO:0000313" key="3">
    <source>
        <dbReference type="Proteomes" id="UP000239434"/>
    </source>
</evidence>
<evidence type="ECO:0000313" key="2">
    <source>
        <dbReference type="EMBL" id="PRD45219.1"/>
    </source>
</evidence>
<dbReference type="AlphaFoldDB" id="A0A2S9IXG9"/>
<dbReference type="Proteomes" id="UP000239434">
    <property type="component" value="Unassembled WGS sequence"/>
</dbReference>
<dbReference type="Gene3D" id="1.10.10.10">
    <property type="entry name" value="Winged helix-like DNA-binding domain superfamily/Winged helix DNA-binding domain"/>
    <property type="match status" value="1"/>
</dbReference>
<dbReference type="Pfam" id="PF17726">
    <property type="entry name" value="DpnI_C"/>
    <property type="match status" value="1"/>
</dbReference>
<dbReference type="EMBL" id="PVBR01000002">
    <property type="protein sequence ID" value="PRD45219.1"/>
    <property type="molecule type" value="Genomic_DNA"/>
</dbReference>
<dbReference type="RefSeq" id="WP_105740474.1">
    <property type="nucleotide sequence ID" value="NZ_PVBR01000002.1"/>
</dbReference>
<gene>
    <name evidence="2" type="ORF">C5748_03095</name>
</gene>
<name>A0A2S9IXG9_9HYPH</name>
<organism evidence="2 3">
    <name type="scientific">Phyllobacterium phragmitis</name>
    <dbReference type="NCBI Taxonomy" id="2670329"/>
    <lineage>
        <taxon>Bacteria</taxon>
        <taxon>Pseudomonadati</taxon>
        <taxon>Pseudomonadota</taxon>
        <taxon>Alphaproteobacteria</taxon>
        <taxon>Hyphomicrobiales</taxon>
        <taxon>Phyllobacteriaceae</taxon>
        <taxon>Phyllobacterium</taxon>
    </lineage>
</organism>
<dbReference type="InterPro" id="IPR041368">
    <property type="entry name" value="DRP_C"/>
</dbReference>
<proteinExistence type="predicted"/>
<evidence type="ECO:0000259" key="1">
    <source>
        <dbReference type="Pfam" id="PF17726"/>
    </source>
</evidence>
<accession>A0A2S9IXG9</accession>
<reference evidence="2 3" key="1">
    <citation type="submission" date="2018-02" db="EMBL/GenBank/DDBJ databases">
        <title>The draft genome of Phyllobacterium sp. 1N-3.</title>
        <authorList>
            <person name="Liu L."/>
            <person name="Li L."/>
            <person name="Zhang X."/>
            <person name="Wang T."/>
            <person name="Liang L."/>
        </authorList>
    </citation>
    <scope>NUCLEOTIDE SEQUENCE [LARGE SCALE GENOMIC DNA]</scope>
    <source>
        <strain evidence="2 3">1N-3</strain>
    </source>
</reference>
<comment type="caution">
    <text evidence="2">The sequence shown here is derived from an EMBL/GenBank/DDBJ whole genome shotgun (WGS) entry which is preliminary data.</text>
</comment>
<keyword evidence="3" id="KW-1185">Reference proteome</keyword>
<protein>
    <submittedName>
        <fullName evidence="2">Dam-replacing domain protein</fullName>
    </submittedName>
</protein>
<dbReference type="InterPro" id="IPR036388">
    <property type="entry name" value="WH-like_DNA-bd_sf"/>
</dbReference>
<sequence>MEIKLVNAEGWLKDVYHCLLRIGKNEFSLSDVYGFEAELSKKYPNNNHVREKIRQQLQRLRDIGQIEFLGGGTYCLK</sequence>